<keyword evidence="6" id="KW-1185">Reference proteome</keyword>
<dbReference type="OrthoDB" id="9759544at2"/>
<feature type="domain" description="PriA DNA helicase Cys-rich region (CRR)" evidence="4">
    <location>
        <begin position="109"/>
        <end position="133"/>
    </location>
</feature>
<dbReference type="RefSeq" id="WP_105041680.1">
    <property type="nucleotide sequence ID" value="NZ_MQWA01000001.1"/>
</dbReference>
<dbReference type="GO" id="GO:0043138">
    <property type="term" value="F:3'-5' DNA helicase activity"/>
    <property type="evidence" value="ECO:0007669"/>
    <property type="project" value="TreeGrafter"/>
</dbReference>
<evidence type="ECO:0000313" key="5">
    <source>
        <dbReference type="EMBL" id="PQJ27196.1"/>
    </source>
</evidence>
<dbReference type="InterPro" id="IPR040498">
    <property type="entry name" value="PriA_CRR"/>
</dbReference>
<keyword evidence="2" id="KW-0067">ATP-binding</keyword>
<dbReference type="EMBL" id="MQWA01000001">
    <property type="protein sequence ID" value="PQJ27196.1"/>
    <property type="molecule type" value="Genomic_DNA"/>
</dbReference>
<dbReference type="GO" id="GO:0005524">
    <property type="term" value="F:ATP binding"/>
    <property type="evidence" value="ECO:0007669"/>
    <property type="project" value="UniProtKB-KW"/>
</dbReference>
<evidence type="ECO:0000256" key="2">
    <source>
        <dbReference type="ARBA" id="ARBA00022840"/>
    </source>
</evidence>
<dbReference type="PANTHER" id="PTHR30580:SF0">
    <property type="entry name" value="PRIMOSOMAL PROTEIN N"/>
    <property type="match status" value="1"/>
</dbReference>
<proteinExistence type="predicted"/>
<dbReference type="PANTHER" id="PTHR30580">
    <property type="entry name" value="PRIMOSOMAL PROTEIN N"/>
    <property type="match status" value="1"/>
</dbReference>
<dbReference type="AlphaFoldDB" id="A0A2S7TWS9"/>
<dbReference type="Gene3D" id="3.40.50.300">
    <property type="entry name" value="P-loop containing nucleotide triphosphate hydrolases"/>
    <property type="match status" value="1"/>
</dbReference>
<sequence>MLRAHIEKCTVLLGSATPSLESFHNTQTGKYQLIHLTNRVDDQTMPIIRVMDMKLEAQKQKGRDAILSDKLRVSMEAKLKNGEQVILFLNRRGFARSLQCPPCGHVCECQHCAIPLTYHKGDERLVCHMCGYQTITPRKCP</sequence>
<dbReference type="GO" id="GO:0006270">
    <property type="term" value="P:DNA replication initiation"/>
    <property type="evidence" value="ECO:0007669"/>
    <property type="project" value="TreeGrafter"/>
</dbReference>
<reference evidence="5 6" key="1">
    <citation type="submission" date="2016-12" db="EMBL/GenBank/DDBJ databases">
        <title>Study of bacterial adaptation to deep sea.</title>
        <authorList>
            <person name="Song J."/>
            <person name="Yoshizawa S."/>
            <person name="Kogure K."/>
        </authorList>
    </citation>
    <scope>NUCLEOTIDE SEQUENCE [LARGE SCALE GENOMIC DNA]</scope>
    <source>
        <strain evidence="5 6">SAORIC-165</strain>
    </source>
</reference>
<keyword evidence="1" id="KW-0547">Nucleotide-binding</keyword>
<dbReference type="GO" id="GO:0003677">
    <property type="term" value="F:DNA binding"/>
    <property type="evidence" value="ECO:0007669"/>
    <property type="project" value="UniProtKB-KW"/>
</dbReference>
<gene>
    <name evidence="5" type="ORF">BSZ32_00905</name>
</gene>
<comment type="caution">
    <text evidence="5">The sequence shown here is derived from an EMBL/GenBank/DDBJ whole genome shotgun (WGS) entry which is preliminary data.</text>
</comment>
<evidence type="ECO:0000313" key="6">
    <source>
        <dbReference type="Proteomes" id="UP000239907"/>
    </source>
</evidence>
<dbReference type="Pfam" id="PF18319">
    <property type="entry name" value="Zn_ribbon_PriA"/>
    <property type="match status" value="1"/>
</dbReference>
<protein>
    <recommendedName>
        <fullName evidence="4">PriA DNA helicase Cys-rich region (CRR) domain-containing protein</fullName>
    </recommendedName>
</protein>
<keyword evidence="3" id="KW-0238">DNA-binding</keyword>
<organism evidence="5 6">
    <name type="scientific">Rubritalea profundi</name>
    <dbReference type="NCBI Taxonomy" id="1658618"/>
    <lineage>
        <taxon>Bacteria</taxon>
        <taxon>Pseudomonadati</taxon>
        <taxon>Verrucomicrobiota</taxon>
        <taxon>Verrucomicrobiia</taxon>
        <taxon>Verrucomicrobiales</taxon>
        <taxon>Rubritaleaceae</taxon>
        <taxon>Rubritalea</taxon>
    </lineage>
</organism>
<evidence type="ECO:0000256" key="1">
    <source>
        <dbReference type="ARBA" id="ARBA00022741"/>
    </source>
</evidence>
<dbReference type="InterPro" id="IPR027417">
    <property type="entry name" value="P-loop_NTPase"/>
</dbReference>
<dbReference type="Proteomes" id="UP000239907">
    <property type="component" value="Unassembled WGS sequence"/>
</dbReference>
<dbReference type="GO" id="GO:0006310">
    <property type="term" value="P:DNA recombination"/>
    <property type="evidence" value="ECO:0007669"/>
    <property type="project" value="TreeGrafter"/>
</dbReference>
<evidence type="ECO:0000259" key="4">
    <source>
        <dbReference type="Pfam" id="PF18319"/>
    </source>
</evidence>
<name>A0A2S7TWS9_9BACT</name>
<evidence type="ECO:0000256" key="3">
    <source>
        <dbReference type="ARBA" id="ARBA00023125"/>
    </source>
</evidence>
<dbReference type="GO" id="GO:0006302">
    <property type="term" value="P:double-strand break repair"/>
    <property type="evidence" value="ECO:0007669"/>
    <property type="project" value="TreeGrafter"/>
</dbReference>
<accession>A0A2S7TWS9</accession>